<dbReference type="EC" id="2.6.1.-" evidence="6"/>
<evidence type="ECO:0000256" key="6">
    <source>
        <dbReference type="RuleBase" id="RU000481"/>
    </source>
</evidence>
<evidence type="ECO:0000256" key="1">
    <source>
        <dbReference type="ARBA" id="ARBA00001933"/>
    </source>
</evidence>
<name>A0A2H0VCI1_9BACT</name>
<comment type="caution">
    <text evidence="8">The sequence shown here is derived from an EMBL/GenBank/DDBJ whole genome shotgun (WGS) entry which is preliminary data.</text>
</comment>
<dbReference type="EMBL" id="PFAJ01000061">
    <property type="protein sequence ID" value="PIR96805.1"/>
    <property type="molecule type" value="Genomic_DNA"/>
</dbReference>
<dbReference type="AlphaFoldDB" id="A0A2H0VCI1"/>
<dbReference type="PANTHER" id="PTHR46383:SF1">
    <property type="entry name" value="ASPARTATE AMINOTRANSFERASE"/>
    <property type="match status" value="1"/>
</dbReference>
<dbReference type="GO" id="GO:0006520">
    <property type="term" value="P:amino acid metabolic process"/>
    <property type="evidence" value="ECO:0007669"/>
    <property type="project" value="InterPro"/>
</dbReference>
<proteinExistence type="inferred from homology"/>
<dbReference type="CDD" id="cd00609">
    <property type="entry name" value="AAT_like"/>
    <property type="match status" value="1"/>
</dbReference>
<dbReference type="PANTHER" id="PTHR46383">
    <property type="entry name" value="ASPARTATE AMINOTRANSFERASE"/>
    <property type="match status" value="1"/>
</dbReference>
<sequence>MTNLPSLSDASQKLKGSPMFQFLAKAQELEKQGRKLYHFEIGDPDFDTPDNIKKAAIDAIEGGETHYVNSSGIMDLREAVAREVERSYGFKPTTKQVVIAPAISFIYFLTRCVANPGEEVIVPDPGFSSYYSAFDFIGAKWVSVPLLEKNEFRMSPDDIRKAITDKTRLIIINSPQNPTGAVMTKEEIAEVAKIAEEKNIYLLTDEAYRKMTYDYPHYSAAVADQCKKRTVILDSFSKSYAMTGWRLGYAVAPEEIAQKMGLMIQTIISAVPPFIQKAGIEALEGDQSFIKKSMADYKSRRDEMVKLLNEMKGVTCLKPEGAIYVFPNIKGTGMTSEEFSEFALEKSGCVLLPGTLFGNNGEGYVRFVYATAIDQIREGLTKLKKALEEKV</sequence>
<dbReference type="InterPro" id="IPR015424">
    <property type="entry name" value="PyrdxlP-dep_Trfase"/>
</dbReference>
<dbReference type="GO" id="GO:0030170">
    <property type="term" value="F:pyridoxal phosphate binding"/>
    <property type="evidence" value="ECO:0007669"/>
    <property type="project" value="InterPro"/>
</dbReference>
<evidence type="ECO:0000313" key="8">
    <source>
        <dbReference type="EMBL" id="PIR96805.1"/>
    </source>
</evidence>
<protein>
    <recommendedName>
        <fullName evidence="6">Aminotransferase</fullName>
        <ecNumber evidence="6">2.6.1.-</ecNumber>
    </recommendedName>
</protein>
<dbReference type="InterPro" id="IPR015421">
    <property type="entry name" value="PyrdxlP-dep_Trfase_major"/>
</dbReference>
<dbReference type="Gene3D" id="3.40.640.10">
    <property type="entry name" value="Type I PLP-dependent aspartate aminotransferase-like (Major domain)"/>
    <property type="match status" value="1"/>
</dbReference>
<evidence type="ECO:0000259" key="7">
    <source>
        <dbReference type="Pfam" id="PF00155"/>
    </source>
</evidence>
<organism evidence="8 9">
    <name type="scientific">Candidatus Doudnabacteria bacterium CG10_big_fil_rev_8_21_14_0_10_41_10</name>
    <dbReference type="NCBI Taxonomy" id="1974551"/>
    <lineage>
        <taxon>Bacteria</taxon>
        <taxon>Candidatus Doudnaibacteriota</taxon>
    </lineage>
</organism>
<dbReference type="Gene3D" id="3.90.1150.10">
    <property type="entry name" value="Aspartate Aminotransferase, domain 1"/>
    <property type="match status" value="1"/>
</dbReference>
<feature type="domain" description="Aminotransferase class I/classII large" evidence="7">
    <location>
        <begin position="38"/>
        <end position="380"/>
    </location>
</feature>
<evidence type="ECO:0000256" key="3">
    <source>
        <dbReference type="ARBA" id="ARBA00022576"/>
    </source>
</evidence>
<dbReference type="PROSITE" id="PS00105">
    <property type="entry name" value="AA_TRANSFER_CLASS_1"/>
    <property type="match status" value="1"/>
</dbReference>
<gene>
    <name evidence="8" type="ORF">COT91_04610</name>
</gene>
<dbReference type="GO" id="GO:0008483">
    <property type="term" value="F:transaminase activity"/>
    <property type="evidence" value="ECO:0007669"/>
    <property type="project" value="UniProtKB-KW"/>
</dbReference>
<comment type="cofactor">
    <cofactor evidence="1 6">
        <name>pyridoxal 5'-phosphate</name>
        <dbReference type="ChEBI" id="CHEBI:597326"/>
    </cofactor>
</comment>
<accession>A0A2H0VCI1</accession>
<dbReference type="InterPro" id="IPR015422">
    <property type="entry name" value="PyrdxlP-dep_Trfase_small"/>
</dbReference>
<dbReference type="Pfam" id="PF00155">
    <property type="entry name" value="Aminotran_1_2"/>
    <property type="match status" value="1"/>
</dbReference>
<dbReference type="InterPro" id="IPR004838">
    <property type="entry name" value="NHTrfase_class1_PyrdxlP-BS"/>
</dbReference>
<evidence type="ECO:0000256" key="4">
    <source>
        <dbReference type="ARBA" id="ARBA00022679"/>
    </source>
</evidence>
<keyword evidence="5" id="KW-0663">Pyridoxal phosphate</keyword>
<dbReference type="InterPro" id="IPR004839">
    <property type="entry name" value="Aminotransferase_I/II_large"/>
</dbReference>
<evidence type="ECO:0000256" key="5">
    <source>
        <dbReference type="ARBA" id="ARBA00022898"/>
    </source>
</evidence>
<dbReference type="Proteomes" id="UP000230557">
    <property type="component" value="Unassembled WGS sequence"/>
</dbReference>
<comment type="similarity">
    <text evidence="2 6">Belongs to the class-I pyridoxal-phosphate-dependent aminotransferase family.</text>
</comment>
<reference evidence="9" key="1">
    <citation type="submission" date="2017-09" db="EMBL/GenBank/DDBJ databases">
        <title>Depth-based differentiation of microbial function through sediment-hosted aquifers and enrichment of novel symbionts in the deep terrestrial subsurface.</title>
        <authorList>
            <person name="Probst A.J."/>
            <person name="Ladd B."/>
            <person name="Jarett J.K."/>
            <person name="Geller-Mcgrath D.E."/>
            <person name="Sieber C.M.K."/>
            <person name="Emerson J.B."/>
            <person name="Anantharaman K."/>
            <person name="Thomas B.C."/>
            <person name="Malmstrom R."/>
            <person name="Stieglmeier M."/>
            <person name="Klingl A."/>
            <person name="Woyke T."/>
            <person name="Ryan C.M."/>
            <person name="Banfield J.F."/>
        </authorList>
    </citation>
    <scope>NUCLEOTIDE SEQUENCE [LARGE SCALE GENOMIC DNA]</scope>
</reference>
<dbReference type="SUPFAM" id="SSF53383">
    <property type="entry name" value="PLP-dependent transferases"/>
    <property type="match status" value="1"/>
</dbReference>
<keyword evidence="4 6" id="KW-0808">Transferase</keyword>
<dbReference type="InterPro" id="IPR050596">
    <property type="entry name" value="AspAT/PAT-like"/>
</dbReference>
<evidence type="ECO:0000256" key="2">
    <source>
        <dbReference type="ARBA" id="ARBA00007441"/>
    </source>
</evidence>
<keyword evidence="3 6" id="KW-0032">Aminotransferase</keyword>
<evidence type="ECO:0000313" key="9">
    <source>
        <dbReference type="Proteomes" id="UP000230557"/>
    </source>
</evidence>